<proteinExistence type="predicted"/>
<feature type="compositionally biased region" description="Low complexity" evidence="1">
    <location>
        <begin position="296"/>
        <end position="308"/>
    </location>
</feature>
<dbReference type="PANTHER" id="PTHR16019:SF5">
    <property type="entry name" value="BSD DOMAIN-CONTAINING PROTEIN 1"/>
    <property type="match status" value="1"/>
</dbReference>
<dbReference type="InterPro" id="IPR051494">
    <property type="entry name" value="BSD_domain-containing"/>
</dbReference>
<sequence>MAQNNDNWFGSWLSAAKNKSCEVLEFVKKDLEEFGNVVKTEATNVVTSTGTAIEKTLKLDEPESTASSMKRSFSSFLGQMNEALNPSLDDSDTDVIMIVKGNETVKLTKLQQALYELQKDELTFIQDPDPSMKKQYEYWLEIIDDQLSEDRLSKHMLSSLTLKNQYISLVPLKVGHELFWKRYLFRKALLEDDFARLEALEKRDSKLKEVTEDTVNWEEDFSKDISLSEEEQIKLLEQYENETKEKEEQRKQSVDNKKDQVDEDVIFEANTNTTPTRKKETNKKSGGGKKKKQVEVVKGSPTSSSSSTDGDWEKISDTDK</sequence>
<feature type="region of interest" description="Disordered" evidence="1">
    <location>
        <begin position="240"/>
        <end position="320"/>
    </location>
</feature>
<dbReference type="SUPFAM" id="SSF140383">
    <property type="entry name" value="BSD domain-like"/>
    <property type="match status" value="1"/>
</dbReference>
<evidence type="ECO:0000256" key="1">
    <source>
        <dbReference type="SAM" id="MobiDB-lite"/>
    </source>
</evidence>
<gene>
    <name evidence="4" type="primary">LOC108564974</name>
</gene>
<feature type="compositionally biased region" description="Basic and acidic residues" evidence="1">
    <location>
        <begin position="241"/>
        <end position="260"/>
    </location>
</feature>
<dbReference type="RefSeq" id="XP_017779681.1">
    <property type="nucleotide sequence ID" value="XM_017924192.1"/>
</dbReference>
<organism evidence="3 4">
    <name type="scientific">Nicrophorus vespilloides</name>
    <name type="common">Boreal carrion beetle</name>
    <dbReference type="NCBI Taxonomy" id="110193"/>
    <lineage>
        <taxon>Eukaryota</taxon>
        <taxon>Metazoa</taxon>
        <taxon>Ecdysozoa</taxon>
        <taxon>Arthropoda</taxon>
        <taxon>Hexapoda</taxon>
        <taxon>Insecta</taxon>
        <taxon>Pterygota</taxon>
        <taxon>Neoptera</taxon>
        <taxon>Endopterygota</taxon>
        <taxon>Coleoptera</taxon>
        <taxon>Polyphaga</taxon>
        <taxon>Staphyliniformia</taxon>
        <taxon>Silphidae</taxon>
        <taxon>Nicrophorinae</taxon>
        <taxon>Nicrophorus</taxon>
    </lineage>
</organism>
<dbReference type="GeneID" id="108564974"/>
<evidence type="ECO:0000313" key="4">
    <source>
        <dbReference type="RefSeq" id="XP_017779681.1"/>
    </source>
</evidence>
<evidence type="ECO:0000313" key="3">
    <source>
        <dbReference type="Proteomes" id="UP000695000"/>
    </source>
</evidence>
<dbReference type="PROSITE" id="PS50858">
    <property type="entry name" value="BSD"/>
    <property type="match status" value="1"/>
</dbReference>
<protein>
    <submittedName>
        <fullName evidence="4">BSD domain-containing protein 1-like isoform X2</fullName>
    </submittedName>
</protein>
<dbReference type="PANTHER" id="PTHR16019">
    <property type="entry name" value="SYNAPSE-ASSOCIATED PROTEIN"/>
    <property type="match status" value="1"/>
</dbReference>
<reference evidence="4" key="1">
    <citation type="submission" date="2025-08" db="UniProtKB">
        <authorList>
            <consortium name="RefSeq"/>
        </authorList>
    </citation>
    <scope>IDENTIFICATION</scope>
    <source>
        <tissue evidence="4">Whole Larva</tissue>
    </source>
</reference>
<feature type="compositionally biased region" description="Basic and acidic residues" evidence="1">
    <location>
        <begin position="311"/>
        <end position="320"/>
    </location>
</feature>
<evidence type="ECO:0000259" key="2">
    <source>
        <dbReference type="PROSITE" id="PS50858"/>
    </source>
</evidence>
<dbReference type="Proteomes" id="UP000695000">
    <property type="component" value="Unplaced"/>
</dbReference>
<name>A0ABM1MYN1_NICVS</name>
<keyword evidence="3" id="KW-1185">Reference proteome</keyword>
<dbReference type="InterPro" id="IPR005607">
    <property type="entry name" value="BSD_dom"/>
</dbReference>
<feature type="domain" description="BSD" evidence="2">
    <location>
        <begin position="109"/>
        <end position="191"/>
    </location>
</feature>
<accession>A0ABM1MYN1</accession>
<dbReference type="Gene3D" id="1.10.3970.10">
    <property type="entry name" value="BSD domain"/>
    <property type="match status" value="1"/>
</dbReference>
<dbReference type="InterPro" id="IPR035925">
    <property type="entry name" value="BSD_dom_sf"/>
</dbReference>